<organism evidence="2">
    <name type="scientific">uncultured Microvirga sp</name>
    <dbReference type="NCBI Taxonomy" id="412392"/>
    <lineage>
        <taxon>Bacteria</taxon>
        <taxon>Pseudomonadati</taxon>
        <taxon>Pseudomonadota</taxon>
        <taxon>Alphaproteobacteria</taxon>
        <taxon>Hyphomicrobiales</taxon>
        <taxon>Methylobacteriaceae</taxon>
        <taxon>Microvirga</taxon>
        <taxon>environmental samples</taxon>
    </lineage>
</organism>
<accession>A0A6J4M198</accession>
<name>A0A6J4M198_9HYPH</name>
<evidence type="ECO:0000256" key="1">
    <source>
        <dbReference type="SAM" id="MobiDB-lite"/>
    </source>
</evidence>
<evidence type="ECO:0000313" key="2">
    <source>
        <dbReference type="EMBL" id="CAA9346439.1"/>
    </source>
</evidence>
<feature type="non-terminal residue" evidence="2">
    <location>
        <position position="1"/>
    </location>
</feature>
<protein>
    <submittedName>
        <fullName evidence="2">Uncharacterized protein</fullName>
    </submittedName>
</protein>
<proteinExistence type="predicted"/>
<sequence>AAAVAPDGPVRLRRVRHQREGVAGPRPGTRAGRLRGRDQEALHGRGAVGPVPAQPPERVVRGLRGRPREPGTATL</sequence>
<feature type="region of interest" description="Disordered" evidence="1">
    <location>
        <begin position="14"/>
        <end position="75"/>
    </location>
</feature>
<reference evidence="2" key="1">
    <citation type="submission" date="2020-02" db="EMBL/GenBank/DDBJ databases">
        <authorList>
            <person name="Meier V. D."/>
        </authorList>
    </citation>
    <scope>NUCLEOTIDE SEQUENCE</scope>
    <source>
        <strain evidence="2">AVDCRST_MAG90</strain>
    </source>
</reference>
<gene>
    <name evidence="2" type="ORF">AVDCRST_MAG90-2225</name>
</gene>
<dbReference type="EMBL" id="CADCUC010000436">
    <property type="protein sequence ID" value="CAA9346439.1"/>
    <property type="molecule type" value="Genomic_DNA"/>
</dbReference>
<dbReference type="AlphaFoldDB" id="A0A6J4M198"/>
<feature type="non-terminal residue" evidence="2">
    <location>
        <position position="75"/>
    </location>
</feature>